<evidence type="ECO:0000313" key="3">
    <source>
        <dbReference type="EMBL" id="CAH0993408.1"/>
    </source>
</evidence>
<keyword evidence="4" id="KW-1185">Reference proteome</keyword>
<dbReference type="NCBIfam" id="TIGR01965">
    <property type="entry name" value="VCBS_repeat"/>
    <property type="match status" value="24"/>
</dbReference>
<dbReference type="Gene3D" id="2.60.40.10">
    <property type="entry name" value="Immunoglobulins"/>
    <property type="match status" value="17"/>
</dbReference>
<feature type="compositionally biased region" description="Polar residues" evidence="1">
    <location>
        <begin position="2770"/>
        <end position="2780"/>
    </location>
</feature>
<dbReference type="Pfam" id="PF17963">
    <property type="entry name" value="Big_9"/>
    <property type="match status" value="2"/>
</dbReference>
<gene>
    <name evidence="3" type="ORF">SIN8267_03557</name>
</gene>
<dbReference type="InterPro" id="IPR002126">
    <property type="entry name" value="Cadherin-like_dom"/>
</dbReference>
<feature type="domain" description="Cadherin" evidence="2">
    <location>
        <begin position="1189"/>
        <end position="1280"/>
    </location>
</feature>
<evidence type="ECO:0000259" key="2">
    <source>
        <dbReference type="PROSITE" id="PS50268"/>
    </source>
</evidence>
<dbReference type="InterPro" id="IPR040853">
    <property type="entry name" value="RapA2_cadherin-like"/>
</dbReference>
<feature type="domain" description="Cadherin" evidence="2">
    <location>
        <begin position="74"/>
        <end position="206"/>
    </location>
</feature>
<evidence type="ECO:0000256" key="1">
    <source>
        <dbReference type="SAM" id="MobiDB-lite"/>
    </source>
</evidence>
<dbReference type="Proteomes" id="UP000838100">
    <property type="component" value="Unassembled WGS sequence"/>
</dbReference>
<comment type="caution">
    <text evidence="3">The sequence shown here is derived from an EMBL/GenBank/DDBJ whole genome shotgun (WGS) entry which is preliminary data.</text>
</comment>
<proteinExistence type="predicted"/>
<dbReference type="InterPro" id="IPR013783">
    <property type="entry name" value="Ig-like_fold"/>
</dbReference>
<feature type="compositionally biased region" description="Polar residues" evidence="1">
    <location>
        <begin position="1053"/>
        <end position="1075"/>
    </location>
</feature>
<feature type="region of interest" description="Disordered" evidence="1">
    <location>
        <begin position="1507"/>
        <end position="1531"/>
    </location>
</feature>
<feature type="compositionally biased region" description="Polar residues" evidence="1">
    <location>
        <begin position="706"/>
        <end position="720"/>
    </location>
</feature>
<sequence length="2814" mass="295885">MAATPSNLGSLAIDAISGAWTYEIDNTLTEVQQLGTNETLSEFFTVTINDGQGGIVDQVIEITITGTNDAPMISGGPASVILTESDIALSSNGVFSVTDVDITNVVSSSVRSLTIGGSSNRLDIDAPSDAELKAMLSTSLNLDGSTDTANLSWNFNSASETFDYLAKGETLELTYVVAATDSDGSPLSDTETVTVTITGSNDNPTLTIDDTGAVTEDDSQSVLSDSGTLSFTDVDSNDVGHSISHSFNTDTVWSGGTLTPAQITALTATNFTTDGSGWDYEVNNSLVDFLAKDETITFSYDVTVSDLNGGSDTKTVEITITGTNDIPVITPGGDVDGDIYYQDERIPGQGGTTGNNASKASISGDLDATDVDTTDPQNWSITDPAGTYGTLSINNNGTWTYDFNDDRRTKNKLKKLKEGQEKTETFEVVVADGKGGFDTVAVVITITGTNDVPSIQGKSLKENINEGDIEVSDKLRIFDADQPNSIPHDIEIKDGVQIGGGNEYQVTGTYGSIVLDTVTGEWTYTLDNTPGGATDQLRRNQKVRENFEVTVTDEKGGTVTKNIQVTVKGTNDAPVLEGVEAAIDGAVIEDVGNERTTGTFGSSDIDNRAKLTHSVDGETLSKNGKTTIEGEYGFLTLSVKNGTWVYKLYQPGEPGYDKVQAIGDGVIKTEEFDIVVKDQFNASDSDKITITVEGTNDAPIITGKNTQSVVEDNPGNTKSGTLKHGDIDEGDTLNWSVSKANGSDVNPNDGAYGSLTINELANGNGRWTYTLDNTKASTQSLAKDQVVTEVFEVTVDDGKGGTDTIEVEVTITGTNDAPDITAASDVIGGVTEDNFAGNPSIIDSGQLYHGDVDQGATQTWQVINPTGSFGSLSVDEFGEWTFTLDNDSVQHLGIHTDVLGNITRDSVTDSFRVKVTDEHGASSEVTVDIVIEGSNDTPTIAGKLSGSVIENYDDAIDTSTATGQVKAIDVDNNDSHSWAFNNGTPNAAGSFGAIAIDAATGQWVYTLDSDLAATEQLIAGEKAQETFTVVVDDGNGGTNTETIIIDIVGSNSSPTATVSAESITENDPTTLQGQLDSGDPDHTDNHYWTLGSTNDTSQYGKLTLNIDGSWEYQLFDNNAVNAIKLNDTRTDSFTVTVTDEKGLSVEQTVEISIVGTNDAPVITGNNTRTMAEDSSIDPDDASKMKTGGTVNSTDIDQDAALTWSSDVDAVNGSGSNLGVFTFNTTTGEWDYRVDLDKVQYLAPGQTLTESFIVTSTDEHGLATSKTITVNVTGTNDTPTVIGGTPADGDGWDVIEDAADNTVGGILSTDGNDADDSPSFTAATYNGSYGSFTISADGTWLYTLDNTRASTNQLAEGSTQKESFTVVAIDEHGKSVTHTIDIDVIGSNDAPTIFGTSQAAVAEFLLLETQGRVIARDIDDGDTIESWSVAVGNEPAALTVDVADSDSEIQGIYGKLILQGDGSWVYQLDNDDQDVKDLTPGQIAEEVFYVTANDGSDDSAPHKITIEVTGSQDRSSGSGGVNPTPEDPSHDLITDTVKEDTTITGNTFDFSGAGDINPNTISSVVALADIGGAFGNITVTESGGVWSWQYVLDNDSILVQSLDEGESITETYYVRVTDANGTHDIPVEITINGTSDDPIIDADWTTGNVTEDTVLSTSSQISFDDVDPVDVKADGWAITDGAFGTASIDSDGRWIYTLNNNNDTVQALNPGESMTDVVTVTITDVNNQVYTQDLTITIHGTHDALELTVPLNDVNTAVQEDLVVTENVTVDIPSEAPNSRWTLDDGNGSYGQLGYNSDTDSWDYTLNNSAVQSLAEGEQRTDTFTVYLIDQYGKAVLDLNGDPATTDIVVTIDGTNDLPVLKNSVVSASFDIDTGTVSNTVKATDVDQDNLSWTTSESNDNSPLSGTNGTLTLASNGEWSYSLSAAGITNLAGLGKNESANADSFTVYVDDGSGNYIAQTINIEVTGNNKAPIISGNASEFIGSVTEDDAALSTATGKLDISDPNTNDTVSFNAVVDSAGTYGKFSIDSDGNWDYVIDNSSHVNALKAGETRTETFVVRGQDQHGSLVSETVTITIVGANDTSVIGGTTTGNIKELAPGSITGALVVSDDDSGDTAAWSILTSADPSDNGANYGIPSIDPVTGVWSYQVDPSDPTANSLAKGETLQDTFTVLVTDGSGDVTSQLITVTIVGENNAPAISGVLTEDVGEDTTSISGQLDSGDTDLSEINDDSWQIIDTPANAEWGSISIDDTGKWTFVVNTSKAQELADGMSQQLDYQVSVTDPHGEVSTKTVSVTIVGSNDLPVITGTDSDTVNEDTDLSGGNLLASGKLNITDADLGQALFSATVVNNGLYGNLTIDSSGQWNYSAANNQAAIQALSEGEPLTDTITISAADGTLHDIVITIIGTNDIPVIGGDDTGLITESNNPAVSELVASGKLDIADDDTLNGISEARFSPMNLTNSLGVFVLLADGNWSFTADNNNPLIQQMGENDSTDLRFTAVSADGSNSQEIVVTVSGVNDAATITATTNPTPVVQEDSGLDAGFLVTSGTVTVIDEDSGESVMLVREYQGNFGKLTMQEDGQWQYRADNSQTAIDELNEQSTPLQDSFTVLSADDSELVINIIIEGTNDQPKVDAITPLQLTIDNAADTNGVDGAVIASDAENDSLTYLVDGATSSAGSYGTLTMEEDGQWSYLITDNSLAENALFKEQFEVSVSDGKLSSIITLDIQLIGGVELPEPLAVQLNSAAPEGRSLSQPQFNSSGSEDEEAVEQLLSQFETTSTEGDTEAVTPTVEAGSHSDGGFVDLTITLPQDEFNQ</sequence>
<name>A0ABN8ELY4_9GAMM</name>
<feature type="region of interest" description="Disordered" evidence="1">
    <location>
        <begin position="343"/>
        <end position="387"/>
    </location>
</feature>
<feature type="region of interest" description="Disordered" evidence="1">
    <location>
        <begin position="2745"/>
        <end position="2814"/>
    </location>
</feature>
<accession>A0ABN8ELY4</accession>
<evidence type="ECO:0000313" key="4">
    <source>
        <dbReference type="Proteomes" id="UP000838100"/>
    </source>
</evidence>
<feature type="compositionally biased region" description="Polar residues" evidence="1">
    <location>
        <begin position="2750"/>
        <end position="2760"/>
    </location>
</feature>
<feature type="region of interest" description="Disordered" evidence="1">
    <location>
        <begin position="706"/>
        <end position="727"/>
    </location>
</feature>
<dbReference type="PROSITE" id="PS50268">
    <property type="entry name" value="CADHERIN_2"/>
    <property type="match status" value="2"/>
</dbReference>
<organism evidence="3 4">
    <name type="scientific">Sinobacterium norvegicum</name>
    <dbReference type="NCBI Taxonomy" id="1641715"/>
    <lineage>
        <taxon>Bacteria</taxon>
        <taxon>Pseudomonadati</taxon>
        <taxon>Pseudomonadota</taxon>
        <taxon>Gammaproteobacteria</taxon>
        <taxon>Cellvibrionales</taxon>
        <taxon>Spongiibacteraceae</taxon>
        <taxon>Sinobacterium</taxon>
    </lineage>
</organism>
<dbReference type="EMBL" id="CAKLPX010000008">
    <property type="protein sequence ID" value="CAH0993408.1"/>
    <property type="molecule type" value="Genomic_DNA"/>
</dbReference>
<dbReference type="Pfam" id="PF17803">
    <property type="entry name" value="Cadherin_4"/>
    <property type="match status" value="8"/>
</dbReference>
<reference evidence="3" key="1">
    <citation type="submission" date="2021-12" db="EMBL/GenBank/DDBJ databases">
        <authorList>
            <person name="Rodrigo-Torres L."/>
            <person name="Arahal R. D."/>
            <person name="Lucena T."/>
        </authorList>
    </citation>
    <scope>NUCLEOTIDE SEQUENCE</scope>
    <source>
        <strain evidence="3">CECT 8267</strain>
    </source>
</reference>
<feature type="region of interest" description="Disordered" evidence="1">
    <location>
        <begin position="1053"/>
        <end position="1084"/>
    </location>
</feature>
<dbReference type="InterPro" id="IPR010221">
    <property type="entry name" value="VCBS_dom"/>
</dbReference>
<protein>
    <recommendedName>
        <fullName evidence="2">Cadherin domain-containing protein</fullName>
    </recommendedName>
</protein>
<feature type="region of interest" description="Disordered" evidence="1">
    <location>
        <begin position="1163"/>
        <end position="1191"/>
    </location>
</feature>